<gene>
    <name evidence="1" type="ORF">CEXT_524821</name>
</gene>
<protein>
    <submittedName>
        <fullName evidence="1">Uncharacterized protein</fullName>
    </submittedName>
</protein>
<dbReference type="EMBL" id="BPLR01000711">
    <property type="protein sequence ID" value="GIY96862.1"/>
    <property type="molecule type" value="Genomic_DNA"/>
</dbReference>
<evidence type="ECO:0000313" key="1">
    <source>
        <dbReference type="EMBL" id="GIY96862.1"/>
    </source>
</evidence>
<dbReference type="AlphaFoldDB" id="A0AAV4XP05"/>
<sequence>MPYLCMCAYKQMCYCTWDSELSALNCPNQSKRRHLQCAITNKAMDSIEYPIIEKLNIAESKGIGSEAVSSGTSREMDSNNMEVWVDGMKIPSHNNSVLKFPGARRNRYDV</sequence>
<keyword evidence="2" id="KW-1185">Reference proteome</keyword>
<accession>A0AAV4XP05</accession>
<reference evidence="1 2" key="1">
    <citation type="submission" date="2021-06" db="EMBL/GenBank/DDBJ databases">
        <title>Caerostris extrusa draft genome.</title>
        <authorList>
            <person name="Kono N."/>
            <person name="Arakawa K."/>
        </authorList>
    </citation>
    <scope>NUCLEOTIDE SEQUENCE [LARGE SCALE GENOMIC DNA]</scope>
</reference>
<proteinExistence type="predicted"/>
<comment type="caution">
    <text evidence="1">The sequence shown here is derived from an EMBL/GenBank/DDBJ whole genome shotgun (WGS) entry which is preliminary data.</text>
</comment>
<dbReference type="Proteomes" id="UP001054945">
    <property type="component" value="Unassembled WGS sequence"/>
</dbReference>
<name>A0AAV4XP05_CAEEX</name>
<organism evidence="1 2">
    <name type="scientific">Caerostris extrusa</name>
    <name type="common">Bark spider</name>
    <name type="synonym">Caerostris bankana</name>
    <dbReference type="NCBI Taxonomy" id="172846"/>
    <lineage>
        <taxon>Eukaryota</taxon>
        <taxon>Metazoa</taxon>
        <taxon>Ecdysozoa</taxon>
        <taxon>Arthropoda</taxon>
        <taxon>Chelicerata</taxon>
        <taxon>Arachnida</taxon>
        <taxon>Araneae</taxon>
        <taxon>Araneomorphae</taxon>
        <taxon>Entelegynae</taxon>
        <taxon>Araneoidea</taxon>
        <taxon>Araneidae</taxon>
        <taxon>Caerostris</taxon>
    </lineage>
</organism>
<evidence type="ECO:0000313" key="2">
    <source>
        <dbReference type="Proteomes" id="UP001054945"/>
    </source>
</evidence>